<proteinExistence type="predicted"/>
<sequence length="371" mass="36082">MRTRTQRVSRVFLTVCALALGTGAFQHPSAVSAQTPGRDGSPGTSAAAPASPGTSQGGAEDSLLPVSLTGLCGEPCEVRHPGASVAPVVPTPHPVPEADCRAAHCVGGPAPSPCAVPGHHRSGSRAECPPAPSPAQTPCAQPSGRATPCHHPEPQAGATPEGDAQTTEPRDCTKSPGKCPPAAPPVLEVCGNAVAVLGTVSGTCTGGPGAASPVSLCGNAIAVLGTAVAGCSTAPAGEGQGVAICGNAITVLGTAAASCSPGAQQGTTLCGNAVAVLGTATAACREPVARPIAETPAPAVRQVSWSAPAAAGIEPWKPKPERPRLYGRHSGWTPARPSSAGSAPGAPERGAWVISPIGGALPIPGGPVGGR</sequence>
<evidence type="ECO:0000313" key="4">
    <source>
        <dbReference type="Proteomes" id="UP000272400"/>
    </source>
</evidence>
<feature type="region of interest" description="Disordered" evidence="1">
    <location>
        <begin position="29"/>
        <end position="62"/>
    </location>
</feature>
<feature type="compositionally biased region" description="Low complexity" evidence="1">
    <location>
        <begin position="334"/>
        <end position="351"/>
    </location>
</feature>
<gene>
    <name evidence="3" type="ORF">EDD29_8791</name>
</gene>
<feature type="chain" id="PRO_5018252333" description="Small secreted domain DUF320" evidence="2">
    <location>
        <begin position="34"/>
        <end position="371"/>
    </location>
</feature>
<feature type="region of interest" description="Disordered" evidence="1">
    <location>
        <begin position="114"/>
        <end position="178"/>
    </location>
</feature>
<name>A0A3N1DC51_9ACTN</name>
<evidence type="ECO:0000256" key="1">
    <source>
        <dbReference type="SAM" id="MobiDB-lite"/>
    </source>
</evidence>
<organism evidence="3 4">
    <name type="scientific">Actinocorallia herbida</name>
    <dbReference type="NCBI Taxonomy" id="58109"/>
    <lineage>
        <taxon>Bacteria</taxon>
        <taxon>Bacillati</taxon>
        <taxon>Actinomycetota</taxon>
        <taxon>Actinomycetes</taxon>
        <taxon>Streptosporangiales</taxon>
        <taxon>Thermomonosporaceae</taxon>
        <taxon>Actinocorallia</taxon>
    </lineage>
</organism>
<evidence type="ECO:0008006" key="5">
    <source>
        <dbReference type="Google" id="ProtNLM"/>
    </source>
</evidence>
<feature type="signal peptide" evidence="2">
    <location>
        <begin position="1"/>
        <end position="33"/>
    </location>
</feature>
<feature type="compositionally biased region" description="Low complexity" evidence="1">
    <location>
        <begin position="41"/>
        <end position="59"/>
    </location>
</feature>
<dbReference type="Proteomes" id="UP000272400">
    <property type="component" value="Unassembled WGS sequence"/>
</dbReference>
<feature type="region of interest" description="Disordered" evidence="1">
    <location>
        <begin position="329"/>
        <end position="351"/>
    </location>
</feature>
<dbReference type="AlphaFoldDB" id="A0A3N1DC51"/>
<protein>
    <recommendedName>
        <fullName evidence="5">Small secreted domain DUF320</fullName>
    </recommendedName>
</protein>
<dbReference type="EMBL" id="RJKE01000001">
    <property type="protein sequence ID" value="ROO91046.1"/>
    <property type="molecule type" value="Genomic_DNA"/>
</dbReference>
<reference evidence="3 4" key="1">
    <citation type="submission" date="2018-11" db="EMBL/GenBank/DDBJ databases">
        <title>Sequencing the genomes of 1000 actinobacteria strains.</title>
        <authorList>
            <person name="Klenk H.-P."/>
        </authorList>
    </citation>
    <scope>NUCLEOTIDE SEQUENCE [LARGE SCALE GENOMIC DNA]</scope>
    <source>
        <strain evidence="3 4">DSM 44254</strain>
    </source>
</reference>
<evidence type="ECO:0000313" key="3">
    <source>
        <dbReference type="EMBL" id="ROO91046.1"/>
    </source>
</evidence>
<comment type="caution">
    <text evidence="3">The sequence shown here is derived from an EMBL/GenBank/DDBJ whole genome shotgun (WGS) entry which is preliminary data.</text>
</comment>
<evidence type="ECO:0000256" key="2">
    <source>
        <dbReference type="SAM" id="SignalP"/>
    </source>
</evidence>
<accession>A0A3N1DC51</accession>
<keyword evidence="2" id="KW-0732">Signal</keyword>
<keyword evidence="4" id="KW-1185">Reference proteome</keyword>